<organism evidence="4 5">
    <name type="scientific">Novosphingobium pokkalii</name>
    <dbReference type="NCBI Taxonomy" id="1770194"/>
    <lineage>
        <taxon>Bacteria</taxon>
        <taxon>Pseudomonadati</taxon>
        <taxon>Pseudomonadota</taxon>
        <taxon>Alphaproteobacteria</taxon>
        <taxon>Sphingomonadales</taxon>
        <taxon>Sphingomonadaceae</taxon>
        <taxon>Novosphingobium</taxon>
    </lineage>
</organism>
<keyword evidence="1" id="KW-0812">Transmembrane</keyword>
<dbReference type="PANTHER" id="PTHR30273:SF2">
    <property type="entry name" value="PROTEIN FECR"/>
    <property type="match status" value="1"/>
</dbReference>
<evidence type="ECO:0000256" key="1">
    <source>
        <dbReference type="SAM" id="Phobius"/>
    </source>
</evidence>
<feature type="transmembrane region" description="Helical" evidence="1">
    <location>
        <begin position="89"/>
        <end position="109"/>
    </location>
</feature>
<gene>
    <name evidence="4" type="ORF">ACFOOT_01255</name>
</gene>
<feature type="domain" description="FecR protein" evidence="2">
    <location>
        <begin position="116"/>
        <end position="204"/>
    </location>
</feature>
<dbReference type="InterPro" id="IPR012373">
    <property type="entry name" value="Ferrdict_sens_TM"/>
</dbReference>
<evidence type="ECO:0000259" key="2">
    <source>
        <dbReference type="Pfam" id="PF04773"/>
    </source>
</evidence>
<dbReference type="Gene3D" id="2.60.120.1440">
    <property type="match status" value="1"/>
</dbReference>
<dbReference type="EMBL" id="JBHRYE010000002">
    <property type="protein sequence ID" value="MFC3670042.1"/>
    <property type="molecule type" value="Genomic_DNA"/>
</dbReference>
<dbReference type="Pfam" id="PF16220">
    <property type="entry name" value="DUF4880"/>
    <property type="match status" value="1"/>
</dbReference>
<dbReference type="Proteomes" id="UP001595683">
    <property type="component" value="Unassembled WGS sequence"/>
</dbReference>
<dbReference type="InterPro" id="IPR032623">
    <property type="entry name" value="FecR_N"/>
</dbReference>
<dbReference type="InterPro" id="IPR006860">
    <property type="entry name" value="FecR"/>
</dbReference>
<evidence type="ECO:0000313" key="4">
    <source>
        <dbReference type="EMBL" id="MFC3670042.1"/>
    </source>
</evidence>
<protein>
    <submittedName>
        <fullName evidence="4">FecR family protein</fullName>
    </submittedName>
</protein>
<proteinExistence type="predicted"/>
<sequence>MSTPSPQESALLAQAAQWLERARHGSEADRAAFRAWLQERPEHVAAMDLVERAWRAAPRAAQARGLKARAPAAVAQGHVRSRWRLAGPALGLACAGACAGLAAVAAWTMNVDEQRLAAPADRMASFALADGSRVWLTPGSAVTMRATLLDRAVRLQGEGTFDVRHERRPFAVTAGDVRVVDRGTLFSVARRDGQTAVILARGAIDIEDSHSGAVIASPHPGQQVALGGDTATISDVDATAALAWREGRLVVQDQPLSAVAARLAELSGTPIALRDPAIGTLRVYGTYRIGDAAQFLDAVAALYPVAWRRTERGYEVYRR</sequence>
<dbReference type="RefSeq" id="WP_191324534.1">
    <property type="nucleotide sequence ID" value="NZ_BMZP01000009.1"/>
</dbReference>
<dbReference type="Pfam" id="PF04773">
    <property type="entry name" value="FecR"/>
    <property type="match status" value="1"/>
</dbReference>
<evidence type="ECO:0000259" key="3">
    <source>
        <dbReference type="Pfam" id="PF16220"/>
    </source>
</evidence>
<dbReference type="Gene3D" id="3.55.50.30">
    <property type="match status" value="1"/>
</dbReference>
<keyword evidence="5" id="KW-1185">Reference proteome</keyword>
<name>A0ABV7UZ80_9SPHN</name>
<keyword evidence="1" id="KW-0472">Membrane</keyword>
<comment type="caution">
    <text evidence="4">The sequence shown here is derived from an EMBL/GenBank/DDBJ whole genome shotgun (WGS) entry which is preliminary data.</text>
</comment>
<keyword evidence="1" id="KW-1133">Transmembrane helix</keyword>
<evidence type="ECO:0000313" key="5">
    <source>
        <dbReference type="Proteomes" id="UP001595683"/>
    </source>
</evidence>
<dbReference type="PIRSF" id="PIRSF018266">
    <property type="entry name" value="FecR"/>
    <property type="match status" value="1"/>
</dbReference>
<feature type="domain" description="FecR N-terminal" evidence="3">
    <location>
        <begin position="14"/>
        <end position="52"/>
    </location>
</feature>
<reference evidence="5" key="1">
    <citation type="journal article" date="2019" name="Int. J. Syst. Evol. Microbiol.">
        <title>The Global Catalogue of Microorganisms (GCM) 10K type strain sequencing project: providing services to taxonomists for standard genome sequencing and annotation.</title>
        <authorList>
            <consortium name="The Broad Institute Genomics Platform"/>
            <consortium name="The Broad Institute Genome Sequencing Center for Infectious Disease"/>
            <person name="Wu L."/>
            <person name="Ma J."/>
        </authorList>
    </citation>
    <scope>NUCLEOTIDE SEQUENCE [LARGE SCALE GENOMIC DNA]</scope>
    <source>
        <strain evidence="5">KCTC 42224</strain>
    </source>
</reference>
<dbReference type="PANTHER" id="PTHR30273">
    <property type="entry name" value="PERIPLASMIC SIGNAL SENSOR AND SIGMA FACTOR ACTIVATOR FECR-RELATED"/>
    <property type="match status" value="1"/>
</dbReference>
<accession>A0ABV7UZ80</accession>